<keyword evidence="1" id="KW-0812">Transmembrane</keyword>
<evidence type="ECO:0000313" key="3">
    <source>
        <dbReference type="Proteomes" id="UP000583699"/>
    </source>
</evidence>
<feature type="transmembrane region" description="Helical" evidence="1">
    <location>
        <begin position="90"/>
        <end position="111"/>
    </location>
</feature>
<dbReference type="EMBL" id="JACHEQ010000014">
    <property type="protein sequence ID" value="MBB5356341.1"/>
    <property type="molecule type" value="Genomic_DNA"/>
</dbReference>
<keyword evidence="3" id="KW-1185">Reference proteome</keyword>
<dbReference type="AlphaFoldDB" id="A0A7W8N7Q1"/>
<organism evidence="2 3">
    <name type="scientific">Anoxybacillus mongoliensis</name>
    <dbReference type="NCBI Taxonomy" id="452565"/>
    <lineage>
        <taxon>Bacteria</taxon>
        <taxon>Bacillati</taxon>
        <taxon>Bacillota</taxon>
        <taxon>Bacilli</taxon>
        <taxon>Bacillales</taxon>
        <taxon>Anoxybacillaceae</taxon>
        <taxon>Anoxybacillus</taxon>
    </lineage>
</organism>
<feature type="transmembrane region" description="Helical" evidence="1">
    <location>
        <begin position="44"/>
        <end position="69"/>
    </location>
</feature>
<feature type="transmembrane region" description="Helical" evidence="1">
    <location>
        <begin position="117"/>
        <end position="141"/>
    </location>
</feature>
<feature type="transmembrane region" description="Helical" evidence="1">
    <location>
        <begin position="12"/>
        <end position="38"/>
    </location>
</feature>
<feature type="transmembrane region" description="Helical" evidence="1">
    <location>
        <begin position="148"/>
        <end position="170"/>
    </location>
</feature>
<dbReference type="Proteomes" id="UP000583699">
    <property type="component" value="Unassembled WGS sequence"/>
</dbReference>
<protein>
    <submittedName>
        <fullName evidence="2">Uncharacterized protein</fullName>
    </submittedName>
</protein>
<name>A0A7W8N7Q1_9BACL</name>
<dbReference type="RefSeq" id="WP_183244012.1">
    <property type="nucleotide sequence ID" value="NZ_JACHEQ010000014.1"/>
</dbReference>
<evidence type="ECO:0000313" key="2">
    <source>
        <dbReference type="EMBL" id="MBB5356341.1"/>
    </source>
</evidence>
<comment type="caution">
    <text evidence="2">The sequence shown here is derived from an EMBL/GenBank/DDBJ whole genome shotgun (WGS) entry which is preliminary data.</text>
</comment>
<gene>
    <name evidence="2" type="ORF">HNR43_002325</name>
</gene>
<keyword evidence="1" id="KW-1133">Transmembrane helix</keyword>
<proteinExistence type="predicted"/>
<feature type="transmembrane region" description="Helical" evidence="1">
    <location>
        <begin position="182"/>
        <end position="204"/>
    </location>
</feature>
<reference evidence="2 3" key="1">
    <citation type="submission" date="2020-08" db="EMBL/GenBank/DDBJ databases">
        <title>Genomic Encyclopedia of Type Strains, Phase IV (KMG-IV): sequencing the most valuable type-strain genomes for metagenomic binning, comparative biology and taxonomic classification.</title>
        <authorList>
            <person name="Goeker M."/>
        </authorList>
    </citation>
    <scope>NUCLEOTIDE SEQUENCE [LARGE SCALE GENOMIC DNA]</scope>
    <source>
        <strain evidence="2 3">DSM 19169</strain>
    </source>
</reference>
<evidence type="ECO:0000256" key="1">
    <source>
        <dbReference type="SAM" id="Phobius"/>
    </source>
</evidence>
<accession>A0A7W8N7Q1</accession>
<keyword evidence="1" id="KW-0472">Membrane</keyword>
<sequence>MNKLIHLFKFDAKLLGYLYSFPFVIYVLCMLLMLSFAARSNDPFMPYIVVQGIAVPIAGWHIVFLYNSLYEEGATETLLPYYRKVFFIDIIRYAALHGTFVFLLVGLTVWLNGTQFFTVPLIIHLMMLFIFYQIVGLAVLSAVRSLDVALAIIAMYTFMEVATQGTFMPWPHIFIFREPVDSISMFLPLFWLIIGVFLSIVQIWRTFK</sequence>